<gene>
    <name evidence="1" type="ORF">SCALOS_LOCUS1585</name>
</gene>
<protein>
    <submittedName>
        <fullName evidence="1">5668_t:CDS:1</fullName>
    </submittedName>
</protein>
<comment type="caution">
    <text evidence="1">The sequence shown here is derived from an EMBL/GenBank/DDBJ whole genome shotgun (WGS) entry which is preliminary data.</text>
</comment>
<dbReference type="Proteomes" id="UP000789860">
    <property type="component" value="Unassembled WGS sequence"/>
</dbReference>
<proteinExistence type="predicted"/>
<reference evidence="1" key="1">
    <citation type="submission" date="2021-06" db="EMBL/GenBank/DDBJ databases">
        <authorList>
            <person name="Kallberg Y."/>
            <person name="Tangrot J."/>
            <person name="Rosling A."/>
        </authorList>
    </citation>
    <scope>NUCLEOTIDE SEQUENCE</scope>
    <source>
        <strain evidence="1">AU212A</strain>
    </source>
</reference>
<keyword evidence="2" id="KW-1185">Reference proteome</keyword>
<organism evidence="1 2">
    <name type="scientific">Scutellospora calospora</name>
    <dbReference type="NCBI Taxonomy" id="85575"/>
    <lineage>
        <taxon>Eukaryota</taxon>
        <taxon>Fungi</taxon>
        <taxon>Fungi incertae sedis</taxon>
        <taxon>Mucoromycota</taxon>
        <taxon>Glomeromycotina</taxon>
        <taxon>Glomeromycetes</taxon>
        <taxon>Diversisporales</taxon>
        <taxon>Gigasporaceae</taxon>
        <taxon>Scutellospora</taxon>
    </lineage>
</organism>
<accession>A0ACA9K983</accession>
<evidence type="ECO:0000313" key="1">
    <source>
        <dbReference type="EMBL" id="CAG8460345.1"/>
    </source>
</evidence>
<name>A0ACA9K983_9GLOM</name>
<dbReference type="EMBL" id="CAJVPM010001127">
    <property type="protein sequence ID" value="CAG8460345.1"/>
    <property type="molecule type" value="Genomic_DNA"/>
</dbReference>
<evidence type="ECO:0000313" key="2">
    <source>
        <dbReference type="Proteomes" id="UP000789860"/>
    </source>
</evidence>
<sequence length="470" mass="54666">MCQIASGVYTQESANAICDLLNVATHVVAIDAFANDLTLAFLKFYRDENVRVIDNKYQLRKKEIVKFLYNSNKGSEGIRRGFKMLQEEAGIFFEISGYFDAVIGITNITTSVYVDVFAQILFRICNCSLYIVSLYHSKKFDIFKELCQELIRAELSVLKSGDLLTIIKGHLIASTEAILKLILVEDTKKINRNKISYIIKNTEEKIKDANAESIANTPDISPNKAEIFKQNSIYSFANNITLQCHYLWRIYASDDIDFIKRYNNPEPLQHFRRLAYFRRQGSNSINSIENLKINEEMQWEDSHESMDLFLVDLHKFYSAKHRDSFVTQKEIIAIKMNNSKYFPIGSILPLYKPELIDETQNLFDSIPITNNITSEYTKHEVSDLFNNKIDEKDLFLEMLAQYDAEHRKNSFQDICHVDIITFEANAYEKEIFDSLISLSSEFLIKSEFDVDMLIFYLQQKFQISQEKLEQ</sequence>